<dbReference type="Proteomes" id="UP000245918">
    <property type="component" value="Chromosome"/>
</dbReference>
<organism evidence="1 2">
    <name type="scientific">Edwardsiella tarda ATCC 15947 = NBRC 105688</name>
    <dbReference type="NCBI Taxonomy" id="667121"/>
    <lineage>
        <taxon>Bacteria</taxon>
        <taxon>Pseudomonadati</taxon>
        <taxon>Pseudomonadota</taxon>
        <taxon>Gammaproteobacteria</taxon>
        <taxon>Enterobacterales</taxon>
        <taxon>Hafniaceae</taxon>
        <taxon>Edwardsiella</taxon>
    </lineage>
</organism>
<reference evidence="1" key="1">
    <citation type="submission" date="2021-09" db="EMBL/GenBank/DDBJ databases">
        <title>Comparative genomics of Edwardsiella genus reveals species-based diversity.</title>
        <authorList>
            <person name="Tekedar H.C."/>
            <person name="Kumru S."/>
            <person name="Waldbieser G.C."/>
            <person name="Reichley S.R."/>
            <person name="Lawrence M.L."/>
            <person name="Griffin M.J."/>
        </authorList>
    </citation>
    <scope>NUCLEOTIDE SEQUENCE</scope>
    <source>
        <strain evidence="1">ATCC 15947</strain>
    </source>
</reference>
<keyword evidence="2" id="KW-1185">Reference proteome</keyword>
<keyword evidence="1" id="KW-0489">Methyltransferase</keyword>
<sequence length="275" mass="30698">MTPTINKTPLKWAGSKARIMNELRQYLPAGQRLVEPFGGACTVMMNTDYPGYLIADVLPDLVNTHKMIASAPDELVNRTRALFACGNFADMYYGHRMDFNTAAVDPLHRAAVFLYLNRHGYNGLCRYNQHGHFNVPFGNHKKPYFPEAEIDAFAEKAQHATFICASYEETLAMVKPGDVIYCDPPYDGTFSSYHTSKFSEDDQYRLASILERLASEGFPIIASNSNTLLVQSLYRNFKRHCVGVKRSIGATADSRRGPASELIITANATMPEHAA</sequence>
<gene>
    <name evidence="1" type="ORF">DCL27_00260</name>
</gene>
<dbReference type="EMBL" id="CP084506">
    <property type="protein sequence ID" value="UCQ00284.1"/>
    <property type="molecule type" value="Genomic_DNA"/>
</dbReference>
<keyword evidence="1" id="KW-0808">Transferase</keyword>
<accession>A0AC61TIB3</accession>
<name>A0AC61TIB3_EDWTA</name>
<evidence type="ECO:0000313" key="2">
    <source>
        <dbReference type="Proteomes" id="UP000245918"/>
    </source>
</evidence>
<evidence type="ECO:0000313" key="1">
    <source>
        <dbReference type="EMBL" id="UCQ00284.1"/>
    </source>
</evidence>
<dbReference type="EC" id="2.1.1.72" evidence="1"/>
<protein>
    <submittedName>
        <fullName evidence="1">Dam family site-specific DNA-(Adenine-N6)-methyltransferase</fullName>
        <ecNumber evidence="1">2.1.1.72</ecNumber>
    </submittedName>
</protein>
<proteinExistence type="predicted"/>